<dbReference type="InterPro" id="IPR006439">
    <property type="entry name" value="HAD-SF_hydro_IA"/>
</dbReference>
<dbReference type="PROSITE" id="PS01228">
    <property type="entry name" value="COF_1"/>
    <property type="match status" value="1"/>
</dbReference>
<dbReference type="InterPro" id="IPR023214">
    <property type="entry name" value="HAD_sf"/>
</dbReference>
<protein>
    <submittedName>
        <fullName evidence="1">HAD family hydrolase</fullName>
    </submittedName>
</protein>
<dbReference type="InterPro" id="IPR041492">
    <property type="entry name" value="HAD_2"/>
</dbReference>
<dbReference type="GO" id="GO:0008967">
    <property type="term" value="F:phosphoglycolate phosphatase activity"/>
    <property type="evidence" value="ECO:0007669"/>
    <property type="project" value="TreeGrafter"/>
</dbReference>
<dbReference type="PANTHER" id="PTHR43434:SF1">
    <property type="entry name" value="PHOSPHOGLYCOLATE PHOSPHATASE"/>
    <property type="match status" value="1"/>
</dbReference>
<dbReference type="GO" id="GO:0005829">
    <property type="term" value="C:cytosol"/>
    <property type="evidence" value="ECO:0007669"/>
    <property type="project" value="TreeGrafter"/>
</dbReference>
<dbReference type="AlphaFoldDB" id="A0AB35U501"/>
<dbReference type="InterPro" id="IPR023198">
    <property type="entry name" value="PGP-like_dom2"/>
</dbReference>
<dbReference type="PRINTS" id="PR00413">
    <property type="entry name" value="HADHALOGNASE"/>
</dbReference>
<dbReference type="InterPro" id="IPR036412">
    <property type="entry name" value="HAD-like_sf"/>
</dbReference>
<accession>A0AB35U501</accession>
<dbReference type="Gene3D" id="3.40.50.1000">
    <property type="entry name" value="HAD superfamily/HAD-like"/>
    <property type="match status" value="1"/>
</dbReference>
<proteinExistence type="predicted"/>
<dbReference type="SUPFAM" id="SSF56784">
    <property type="entry name" value="HAD-like"/>
    <property type="match status" value="1"/>
</dbReference>
<dbReference type="NCBIfam" id="TIGR01509">
    <property type="entry name" value="HAD-SF-IA-v3"/>
    <property type="match status" value="1"/>
</dbReference>
<keyword evidence="2" id="KW-1185">Reference proteome</keyword>
<evidence type="ECO:0000313" key="2">
    <source>
        <dbReference type="Proteomes" id="UP001286174"/>
    </source>
</evidence>
<dbReference type="Pfam" id="PF13419">
    <property type="entry name" value="HAD_2"/>
    <property type="match status" value="1"/>
</dbReference>
<reference evidence="1 2" key="1">
    <citation type="submission" date="2022-03" db="EMBL/GenBank/DDBJ databases">
        <title>Novel taxa within the pig intestine.</title>
        <authorList>
            <person name="Wylensek D."/>
            <person name="Bishof K."/>
            <person name="Afrizal A."/>
            <person name="Clavel T."/>
        </authorList>
    </citation>
    <scope>NUCLEOTIDE SEQUENCE [LARGE SCALE GENOMIC DNA]</scope>
    <source>
        <strain evidence="1 2">CLA-KB-P133</strain>
    </source>
</reference>
<dbReference type="SFLD" id="SFLDG01129">
    <property type="entry name" value="C1.5:_HAD__Beta-PGM__Phosphata"/>
    <property type="match status" value="1"/>
</dbReference>
<dbReference type="GO" id="GO:0006281">
    <property type="term" value="P:DNA repair"/>
    <property type="evidence" value="ECO:0007669"/>
    <property type="project" value="TreeGrafter"/>
</dbReference>
<gene>
    <name evidence="1" type="ORF">MOZ60_07000</name>
</gene>
<dbReference type="NCBIfam" id="TIGR01549">
    <property type="entry name" value="HAD-SF-IA-v1"/>
    <property type="match status" value="1"/>
</dbReference>
<dbReference type="SFLD" id="SFLDG01135">
    <property type="entry name" value="C1.5.6:_HAD__Beta-PGM__Phospha"/>
    <property type="match status" value="1"/>
</dbReference>
<organism evidence="1 2">
    <name type="scientific">Grylomicrobium aquisgranensis</name>
    <dbReference type="NCBI Taxonomy" id="2926318"/>
    <lineage>
        <taxon>Bacteria</taxon>
        <taxon>Bacillati</taxon>
        <taxon>Bacillota</taxon>
        <taxon>Erysipelotrichia</taxon>
        <taxon>Erysipelotrichales</taxon>
        <taxon>Erysipelotrichaceae</taxon>
        <taxon>Grylomicrobium</taxon>
    </lineage>
</organism>
<dbReference type="Gene3D" id="1.10.150.240">
    <property type="entry name" value="Putative phosphatase, domain 2"/>
    <property type="match status" value="1"/>
</dbReference>
<dbReference type="RefSeq" id="WP_277009007.1">
    <property type="nucleotide sequence ID" value="NZ_JALBUR010000015.1"/>
</dbReference>
<dbReference type="EMBL" id="JALBUR010000015">
    <property type="protein sequence ID" value="MDX8419839.1"/>
    <property type="molecule type" value="Genomic_DNA"/>
</dbReference>
<dbReference type="InterPro" id="IPR050155">
    <property type="entry name" value="HAD-like_hydrolase_sf"/>
</dbReference>
<dbReference type="PANTHER" id="PTHR43434">
    <property type="entry name" value="PHOSPHOGLYCOLATE PHOSPHATASE"/>
    <property type="match status" value="1"/>
</dbReference>
<name>A0AB35U501_9FIRM</name>
<dbReference type="SFLD" id="SFLDS00003">
    <property type="entry name" value="Haloacid_Dehalogenase"/>
    <property type="match status" value="1"/>
</dbReference>
<comment type="caution">
    <text evidence="1">The sequence shown here is derived from an EMBL/GenBank/DDBJ whole genome shotgun (WGS) entry which is preliminary data.</text>
</comment>
<sequence length="239" mass="25788">MSAQAAVFDMDGTLLNTVADMGGALNYAMGACGHRHDFTPDQIRSFFGSGGQVAICRALAVEKGYGLDQLEQVGTDHDAISPHLDLALAKKIVGVWEPYYFAHNAEQTSPYPGIVEMLKKLRENRVFTAVVSNKPDPSVQVLAEKYFPGCFDYVVGNSAKMRRKPAPDMVVSALQAGRISPANAAYIGDSEIDILTGRNAGTASIAVAWGFRSEAFLRAHQPDLIVHDAAELCKALLEM</sequence>
<dbReference type="Proteomes" id="UP001286174">
    <property type="component" value="Unassembled WGS sequence"/>
</dbReference>
<keyword evidence="1" id="KW-0378">Hydrolase</keyword>
<evidence type="ECO:0000313" key="1">
    <source>
        <dbReference type="EMBL" id="MDX8419839.1"/>
    </source>
</evidence>